<feature type="region of interest" description="Disordered" evidence="1">
    <location>
        <begin position="78"/>
        <end position="99"/>
    </location>
</feature>
<reference evidence="2 3" key="1">
    <citation type="submission" date="2017-02" db="EMBL/GenBank/DDBJ databases">
        <title>The new phylogeny of genus Mycobacterium.</title>
        <authorList>
            <person name="Tortoli E."/>
            <person name="Trovato A."/>
            <person name="Cirillo D.M."/>
        </authorList>
    </citation>
    <scope>NUCLEOTIDE SEQUENCE [LARGE SCALE GENOMIC DNA]</scope>
    <source>
        <strain evidence="2 3">FI-09383</strain>
    </source>
</reference>
<dbReference type="Proteomes" id="UP000192772">
    <property type="component" value="Unassembled WGS sequence"/>
</dbReference>
<proteinExistence type="predicted"/>
<evidence type="ECO:0000256" key="1">
    <source>
        <dbReference type="SAM" id="MobiDB-lite"/>
    </source>
</evidence>
<dbReference type="OrthoDB" id="3579809at2"/>
<sequence length="99" mass="10996">MITPDPRSGEDTYDLIDDAVAALADRRGVWLGDDLASIALIASLIEQAERWLPHLVHDARANGHGWTEIARALGTNPDEARLRFDPQSPIADGRWPYDH</sequence>
<protein>
    <submittedName>
        <fullName evidence="2">Uncharacterized protein</fullName>
    </submittedName>
</protein>
<evidence type="ECO:0000313" key="2">
    <source>
        <dbReference type="EMBL" id="ORA62856.1"/>
    </source>
</evidence>
<dbReference type="AlphaFoldDB" id="A0A1X0CRQ5"/>
<evidence type="ECO:0000313" key="3">
    <source>
        <dbReference type="Proteomes" id="UP000192772"/>
    </source>
</evidence>
<name>A0A1X0CRQ5_9MYCO</name>
<accession>A0A1X0CRQ5</accession>
<organism evidence="2 3">
    <name type="scientific">Mycolicibacterium elephantis</name>
    <dbReference type="NCBI Taxonomy" id="81858"/>
    <lineage>
        <taxon>Bacteria</taxon>
        <taxon>Bacillati</taxon>
        <taxon>Actinomycetota</taxon>
        <taxon>Actinomycetes</taxon>
        <taxon>Mycobacteriales</taxon>
        <taxon>Mycobacteriaceae</taxon>
        <taxon>Mycolicibacterium</taxon>
    </lineage>
</organism>
<gene>
    <name evidence="2" type="ORF">BST23_19245</name>
</gene>
<dbReference type="EMBL" id="MVHP01000025">
    <property type="protein sequence ID" value="ORA62856.1"/>
    <property type="molecule type" value="Genomic_DNA"/>
</dbReference>
<comment type="caution">
    <text evidence="2">The sequence shown here is derived from an EMBL/GenBank/DDBJ whole genome shotgun (WGS) entry which is preliminary data.</text>
</comment>